<gene>
    <name evidence="2" type="ORF">SAMN05192549_104333</name>
</gene>
<reference evidence="3" key="1">
    <citation type="submission" date="2016-11" db="EMBL/GenBank/DDBJ databases">
        <authorList>
            <person name="Varghese N."/>
            <person name="Submissions S."/>
        </authorList>
    </citation>
    <scope>NUCLEOTIDE SEQUENCE [LARGE SCALE GENOMIC DNA]</scope>
    <source>
        <strain evidence="3">Sac-22</strain>
    </source>
</reference>
<evidence type="ECO:0000313" key="2">
    <source>
        <dbReference type="EMBL" id="SHN10526.1"/>
    </source>
</evidence>
<keyword evidence="2" id="KW-0969">Cilium</keyword>
<dbReference type="STRING" id="551987.SAMN05192549_104333"/>
<dbReference type="EMBL" id="FRCX01000004">
    <property type="protein sequence ID" value="SHN10526.1"/>
    <property type="molecule type" value="Genomic_DNA"/>
</dbReference>
<dbReference type="Proteomes" id="UP000184339">
    <property type="component" value="Unassembled WGS sequence"/>
</dbReference>
<keyword evidence="2" id="KW-0966">Cell projection</keyword>
<accession>A0A1M7P280</accession>
<keyword evidence="2" id="KW-0282">Flagellum</keyword>
<dbReference type="SUPFAM" id="SSF101801">
    <property type="entry name" value="Surface presentation of antigens (SPOA)"/>
    <property type="match status" value="1"/>
</dbReference>
<sequence>MMEEWGRIIRHGQHMTTTKQTQHQVLDPSLLGRPVHLLHIFAAQLRDDLAQSMRLNMNRRYWGGFQVDDVGFSRLEGNDIRSRWLSFSAPAGQIAFAMERKVLLSVLNYRYGSGAKSEAKADTSSAVDESTVRVTATEERLAVVLGQQLAGTLAGRIELNLPAIEKPALAEGGTASADEPADTEFKPVPGSHPPKGTWVITVTVADVASGATGQFWFALDKHLMSSVLRGLLRDRDAGKKSKTAAPLAQRLQVGLVGRLASKEVTLGSLYDLQVGDVIPISLARADVLLEDSRLFTAAVTEHKGKLCLTSFEDAE</sequence>
<proteinExistence type="predicted"/>
<dbReference type="Pfam" id="PF01052">
    <property type="entry name" value="FliMN_C"/>
    <property type="match status" value="1"/>
</dbReference>
<feature type="domain" description="Flagellar motor switch protein FliN-like C-terminal" evidence="1">
    <location>
        <begin position="250"/>
        <end position="308"/>
    </location>
</feature>
<evidence type="ECO:0000313" key="3">
    <source>
        <dbReference type="Proteomes" id="UP000184339"/>
    </source>
</evidence>
<evidence type="ECO:0000259" key="1">
    <source>
        <dbReference type="Pfam" id="PF01052"/>
    </source>
</evidence>
<protein>
    <submittedName>
        <fullName evidence="2">Flagellar motor switch protein FliM</fullName>
    </submittedName>
</protein>
<dbReference type="AlphaFoldDB" id="A0A1M7P280"/>
<dbReference type="InterPro" id="IPR036429">
    <property type="entry name" value="SpoA-like_sf"/>
</dbReference>
<name>A0A1M7P280_9BURK</name>
<keyword evidence="3" id="KW-1185">Reference proteome</keyword>
<organism evidence="2 3">
    <name type="scientific">Duganella sacchari</name>
    <dbReference type="NCBI Taxonomy" id="551987"/>
    <lineage>
        <taxon>Bacteria</taxon>
        <taxon>Pseudomonadati</taxon>
        <taxon>Pseudomonadota</taxon>
        <taxon>Betaproteobacteria</taxon>
        <taxon>Burkholderiales</taxon>
        <taxon>Oxalobacteraceae</taxon>
        <taxon>Telluria group</taxon>
        <taxon>Duganella</taxon>
    </lineage>
</organism>
<dbReference type="InterPro" id="IPR001543">
    <property type="entry name" value="FliN-like_C"/>
</dbReference>